<dbReference type="InterPro" id="IPR001796">
    <property type="entry name" value="DHFR_dom"/>
</dbReference>
<comment type="caution">
    <text evidence="9">The sequence shown here is derived from an EMBL/GenBank/DDBJ whole genome shotgun (WGS) entry which is preliminary data.</text>
</comment>
<dbReference type="InterPro" id="IPR012259">
    <property type="entry name" value="DHFR"/>
</dbReference>
<evidence type="ECO:0000256" key="4">
    <source>
        <dbReference type="ARBA" id="ARBA00022563"/>
    </source>
</evidence>
<dbReference type="InterPro" id="IPR017925">
    <property type="entry name" value="DHFR_CS"/>
</dbReference>
<dbReference type="GO" id="GO:0046654">
    <property type="term" value="P:tetrahydrofolate biosynthetic process"/>
    <property type="evidence" value="ECO:0007669"/>
    <property type="project" value="UniProtKB-UniPathway"/>
</dbReference>
<evidence type="ECO:0000256" key="1">
    <source>
        <dbReference type="ARBA" id="ARBA00004903"/>
    </source>
</evidence>
<evidence type="ECO:0000256" key="5">
    <source>
        <dbReference type="ARBA" id="ARBA00022857"/>
    </source>
</evidence>
<dbReference type="Gene3D" id="3.40.430.10">
    <property type="entry name" value="Dihydrofolate Reductase, subunit A"/>
    <property type="match status" value="1"/>
</dbReference>
<comment type="pathway">
    <text evidence="1">Cofactor biosynthesis; tetrahydrofolate biosynthesis; 5,6,7,8-tetrahydrofolate from 7,8-dihydrofolate: step 1/1.</text>
</comment>
<dbReference type="PRINTS" id="PR00070">
    <property type="entry name" value="DHFR"/>
</dbReference>
<dbReference type="UniPathway" id="UPA00077">
    <property type="reaction ID" value="UER00158"/>
</dbReference>
<evidence type="ECO:0000313" key="10">
    <source>
        <dbReference type="Proteomes" id="UP000179540"/>
    </source>
</evidence>
<dbReference type="RefSeq" id="WP_075515161.1">
    <property type="nucleotide sequence ID" value="NZ_MODZ01000009.1"/>
</dbReference>
<name>A0A1S2MYL2_9MICC</name>
<dbReference type="GO" id="GO:0005829">
    <property type="term" value="C:cytosol"/>
    <property type="evidence" value="ECO:0007669"/>
    <property type="project" value="TreeGrafter"/>
</dbReference>
<comment type="similarity">
    <text evidence="2 7">Belongs to the dihydrofolate reductase family.</text>
</comment>
<reference evidence="9 10" key="1">
    <citation type="submission" date="2016-10" db="EMBL/GenBank/DDBJ databases">
        <title>Draft genome sequence of strain LCT isolated from the Shenzhou X spacecraft of China.</title>
        <authorList>
            <person name="Huang B."/>
        </authorList>
    </citation>
    <scope>NUCLEOTIDE SEQUENCE [LARGE SCALE GENOMIC DNA]</scope>
    <source>
        <strain evidence="9 10">LCT-H5</strain>
    </source>
</reference>
<evidence type="ECO:0000256" key="6">
    <source>
        <dbReference type="ARBA" id="ARBA00023002"/>
    </source>
</evidence>
<evidence type="ECO:0000256" key="2">
    <source>
        <dbReference type="ARBA" id="ARBA00009539"/>
    </source>
</evidence>
<dbReference type="GO" id="GO:0050661">
    <property type="term" value="F:NADP binding"/>
    <property type="evidence" value="ECO:0007669"/>
    <property type="project" value="InterPro"/>
</dbReference>
<dbReference type="GO" id="GO:0004146">
    <property type="term" value="F:dihydrofolate reductase activity"/>
    <property type="evidence" value="ECO:0007669"/>
    <property type="project" value="UniProtKB-EC"/>
</dbReference>
<accession>A0A1S2MYL2</accession>
<organism evidence="9 10">
    <name type="scientific">Rothia kristinae</name>
    <dbReference type="NCBI Taxonomy" id="37923"/>
    <lineage>
        <taxon>Bacteria</taxon>
        <taxon>Bacillati</taxon>
        <taxon>Actinomycetota</taxon>
        <taxon>Actinomycetes</taxon>
        <taxon>Micrococcales</taxon>
        <taxon>Micrococcaceae</taxon>
        <taxon>Rothia</taxon>
    </lineage>
</organism>
<keyword evidence="4" id="KW-0554">One-carbon metabolism</keyword>
<evidence type="ECO:0000256" key="3">
    <source>
        <dbReference type="ARBA" id="ARBA00012856"/>
    </source>
</evidence>
<dbReference type="PROSITE" id="PS51330">
    <property type="entry name" value="DHFR_2"/>
    <property type="match status" value="1"/>
</dbReference>
<evidence type="ECO:0000259" key="8">
    <source>
        <dbReference type="PROSITE" id="PS51330"/>
    </source>
</evidence>
<dbReference type="GO" id="GO:0046452">
    <property type="term" value="P:dihydrofolate metabolic process"/>
    <property type="evidence" value="ECO:0007669"/>
    <property type="project" value="TreeGrafter"/>
</dbReference>
<dbReference type="AlphaFoldDB" id="A0A1S2MYL2"/>
<dbReference type="EC" id="1.5.1.3" evidence="3"/>
<proteinExistence type="inferred from homology"/>
<evidence type="ECO:0000313" key="9">
    <source>
        <dbReference type="EMBL" id="OIJ35416.1"/>
    </source>
</evidence>
<protein>
    <recommendedName>
        <fullName evidence="3">dihydrofolate reductase</fullName>
        <ecNumber evidence="3">1.5.1.3</ecNumber>
    </recommendedName>
</protein>
<dbReference type="EMBL" id="MODZ01000009">
    <property type="protein sequence ID" value="OIJ35416.1"/>
    <property type="molecule type" value="Genomic_DNA"/>
</dbReference>
<dbReference type="PANTHER" id="PTHR48069:SF3">
    <property type="entry name" value="DIHYDROFOLATE REDUCTASE"/>
    <property type="match status" value="1"/>
</dbReference>
<evidence type="ECO:0000256" key="7">
    <source>
        <dbReference type="RuleBase" id="RU004474"/>
    </source>
</evidence>
<keyword evidence="6" id="KW-0560">Oxidoreductase</keyword>
<feature type="domain" description="DHFR" evidence="8">
    <location>
        <begin position="21"/>
        <end position="207"/>
    </location>
</feature>
<keyword evidence="5" id="KW-0521">NADP</keyword>
<sequence length="207" mass="22219">MSGAKAEARGEPVGAASSGPELAAIWAQAARRVIGRDGTMPWHCPADFAFFRERTMGHPVIMGRATWESFPQRFRPLPGRTNIVLSRTVSPGEHDGGRWVGDLPEALRVAVDAPGGSKRIWLLGGASLYARALAAEDLPVVLAGRVNRVLVTQLEAEVPGDARAPRLGPEWSLRELASGVDPKARVAGPDGALTPMELPYRFLEATR</sequence>
<dbReference type="OrthoDB" id="9804315at2"/>
<dbReference type="PROSITE" id="PS00075">
    <property type="entry name" value="DHFR_1"/>
    <property type="match status" value="1"/>
</dbReference>
<gene>
    <name evidence="9" type="ORF">BK826_07945</name>
</gene>
<dbReference type="GO" id="GO:0046655">
    <property type="term" value="P:folic acid metabolic process"/>
    <property type="evidence" value="ECO:0007669"/>
    <property type="project" value="TreeGrafter"/>
</dbReference>
<dbReference type="Pfam" id="PF00186">
    <property type="entry name" value="DHFR_1"/>
    <property type="match status" value="1"/>
</dbReference>
<dbReference type="CDD" id="cd00209">
    <property type="entry name" value="DHFR"/>
    <property type="match status" value="1"/>
</dbReference>
<dbReference type="PANTHER" id="PTHR48069">
    <property type="entry name" value="DIHYDROFOLATE REDUCTASE"/>
    <property type="match status" value="1"/>
</dbReference>
<dbReference type="Proteomes" id="UP000179540">
    <property type="component" value="Unassembled WGS sequence"/>
</dbReference>
<dbReference type="InterPro" id="IPR024072">
    <property type="entry name" value="DHFR-like_dom_sf"/>
</dbReference>
<dbReference type="SUPFAM" id="SSF53597">
    <property type="entry name" value="Dihydrofolate reductase-like"/>
    <property type="match status" value="1"/>
</dbReference>
<dbReference type="GO" id="GO:0006730">
    <property type="term" value="P:one-carbon metabolic process"/>
    <property type="evidence" value="ECO:0007669"/>
    <property type="project" value="UniProtKB-KW"/>
</dbReference>